<dbReference type="GO" id="GO:0019706">
    <property type="term" value="F:protein-cysteine S-palmitoyltransferase activity"/>
    <property type="evidence" value="ECO:0007669"/>
    <property type="project" value="UniProtKB-EC"/>
</dbReference>
<evidence type="ECO:0000256" key="5">
    <source>
        <dbReference type="ARBA" id="ARBA00023136"/>
    </source>
</evidence>
<dbReference type="GO" id="GO:0005794">
    <property type="term" value="C:Golgi apparatus"/>
    <property type="evidence" value="ECO:0007669"/>
    <property type="project" value="TreeGrafter"/>
</dbReference>
<dbReference type="EC" id="2.3.1.225" evidence="11"/>
<comment type="subcellular location">
    <subcellularLocation>
        <location evidence="1">Membrane</location>
        <topology evidence="1">Multi-pass membrane protein</topology>
    </subcellularLocation>
</comment>
<keyword evidence="15" id="KW-1185">Reference proteome</keyword>
<dbReference type="EMBL" id="MU167332">
    <property type="protein sequence ID" value="KAG0142979.1"/>
    <property type="molecule type" value="Genomic_DNA"/>
</dbReference>
<evidence type="ECO:0000256" key="9">
    <source>
        <dbReference type="ARBA" id="ARBA00038298"/>
    </source>
</evidence>
<organism evidence="14 15">
    <name type="scientific">Cronartium quercuum f. sp. fusiforme G11</name>
    <dbReference type="NCBI Taxonomy" id="708437"/>
    <lineage>
        <taxon>Eukaryota</taxon>
        <taxon>Fungi</taxon>
        <taxon>Dikarya</taxon>
        <taxon>Basidiomycota</taxon>
        <taxon>Pucciniomycotina</taxon>
        <taxon>Pucciniomycetes</taxon>
        <taxon>Pucciniales</taxon>
        <taxon>Coleosporiaceae</taxon>
        <taxon>Cronartium</taxon>
    </lineage>
</organism>
<comment type="similarity">
    <text evidence="9">Belongs to the DHHC palmitoyltransferase family. PFA5 subfamily.</text>
</comment>
<dbReference type="PANTHER" id="PTHR22883">
    <property type="entry name" value="ZINC FINGER DHHC DOMAIN CONTAINING PROTEIN"/>
    <property type="match status" value="1"/>
</dbReference>
<keyword evidence="4 11" id="KW-1133">Transmembrane helix</keyword>
<dbReference type="GO" id="GO:0016020">
    <property type="term" value="C:membrane"/>
    <property type="evidence" value="ECO:0007669"/>
    <property type="project" value="UniProtKB-SubCell"/>
</dbReference>
<evidence type="ECO:0000256" key="12">
    <source>
        <dbReference type="SAM" id="MobiDB-lite"/>
    </source>
</evidence>
<evidence type="ECO:0000256" key="7">
    <source>
        <dbReference type="ARBA" id="ARBA00023288"/>
    </source>
</evidence>
<name>A0A9P6NBA1_9BASI</name>
<proteinExistence type="inferred from homology"/>
<comment type="caution">
    <text evidence="14">The sequence shown here is derived from an EMBL/GenBank/DDBJ whole genome shotgun (WGS) entry which is preliminary data.</text>
</comment>
<evidence type="ECO:0000256" key="4">
    <source>
        <dbReference type="ARBA" id="ARBA00022989"/>
    </source>
</evidence>
<evidence type="ECO:0000256" key="6">
    <source>
        <dbReference type="ARBA" id="ARBA00023139"/>
    </source>
</evidence>
<evidence type="ECO:0000259" key="13">
    <source>
        <dbReference type="Pfam" id="PF01529"/>
    </source>
</evidence>
<feature type="region of interest" description="Disordered" evidence="12">
    <location>
        <begin position="205"/>
        <end position="224"/>
    </location>
</feature>
<dbReference type="Proteomes" id="UP000886653">
    <property type="component" value="Unassembled WGS sequence"/>
</dbReference>
<keyword evidence="8 11" id="KW-0012">Acyltransferase</keyword>
<dbReference type="OrthoDB" id="2507667at2759"/>
<gene>
    <name evidence="14" type="ORF">CROQUDRAFT_661857</name>
</gene>
<protein>
    <recommendedName>
        <fullName evidence="11">Palmitoyltransferase</fullName>
        <ecNumber evidence="11">2.3.1.225</ecNumber>
    </recommendedName>
</protein>
<dbReference type="Pfam" id="PF01529">
    <property type="entry name" value="DHHC"/>
    <property type="match status" value="1"/>
</dbReference>
<evidence type="ECO:0000256" key="10">
    <source>
        <dbReference type="ARBA" id="ARBA00048048"/>
    </source>
</evidence>
<evidence type="ECO:0000256" key="8">
    <source>
        <dbReference type="ARBA" id="ARBA00023315"/>
    </source>
</evidence>
<dbReference type="InterPro" id="IPR039859">
    <property type="entry name" value="PFA4/ZDH16/20/ERF2-like"/>
</dbReference>
<evidence type="ECO:0000256" key="3">
    <source>
        <dbReference type="ARBA" id="ARBA00022692"/>
    </source>
</evidence>
<dbReference type="PANTHER" id="PTHR22883:SF23">
    <property type="entry name" value="PALMITOYLTRANSFERASE ZDHHC6"/>
    <property type="match status" value="1"/>
</dbReference>
<keyword evidence="5 11" id="KW-0472">Membrane</keyword>
<accession>A0A9P6NBA1</accession>
<dbReference type="AlphaFoldDB" id="A0A9P6NBA1"/>
<dbReference type="InterPro" id="IPR001594">
    <property type="entry name" value="Palmitoyltrfase_DHHC"/>
</dbReference>
<evidence type="ECO:0000256" key="11">
    <source>
        <dbReference type="RuleBase" id="RU079119"/>
    </source>
</evidence>
<comment type="domain">
    <text evidence="11">The DHHC domain is required for palmitoyltransferase activity.</text>
</comment>
<feature type="transmembrane region" description="Helical" evidence="11">
    <location>
        <begin position="383"/>
        <end position="403"/>
    </location>
</feature>
<evidence type="ECO:0000256" key="1">
    <source>
        <dbReference type="ARBA" id="ARBA00004141"/>
    </source>
</evidence>
<evidence type="ECO:0000313" key="14">
    <source>
        <dbReference type="EMBL" id="KAG0142979.1"/>
    </source>
</evidence>
<evidence type="ECO:0000313" key="15">
    <source>
        <dbReference type="Proteomes" id="UP000886653"/>
    </source>
</evidence>
<dbReference type="GO" id="GO:0006612">
    <property type="term" value="P:protein targeting to membrane"/>
    <property type="evidence" value="ECO:0007669"/>
    <property type="project" value="TreeGrafter"/>
</dbReference>
<keyword evidence="7" id="KW-0449">Lipoprotein</keyword>
<feature type="domain" description="Palmitoyltransferase DHHC" evidence="13">
    <location>
        <begin position="333"/>
        <end position="450"/>
    </location>
</feature>
<dbReference type="GO" id="GO:0005783">
    <property type="term" value="C:endoplasmic reticulum"/>
    <property type="evidence" value="ECO:0007669"/>
    <property type="project" value="TreeGrafter"/>
</dbReference>
<feature type="region of interest" description="Disordered" evidence="12">
    <location>
        <begin position="244"/>
        <end position="274"/>
    </location>
</feature>
<sequence length="555" mass="63488">MKLRTTNQTQQLQSVCRISTRSTKNDDPDPAPWLARKLAVGIVIGLVVYSYYVFIATLVIPSIRQKLDSSWVTPSEAIGLLVGLNLLWLMFIWSYLKVILTSPGFVKDFVKTSPPPPNLILLDAESQSNSSLQPGPPYVSQSVPRASLERPEMIQIENSDSSKLINQVIHQSNSSSSKPIRFDDQIPIHESSDQTIIQAVHSDSQDIGSTSLDPSPIVPDNPNNMTRTIDKEITTNLELPRQEISSTPTSTVPIHPTRSRSPPPHRLTNLSEPSVSPTTFWSLNNTSAQPLRLVTSPQQPVQPSCFSFAQSQPTSLSTTLSQVPSRTRILDLNHRYCFKCKLYKPPRSHHCRHCGTCVLRMDHHCPWIGQCVGARNYKFFINFLQWSTFYTLYVFLVLLIINLRPTHPTPNRQQLSILIISGLFAMFTLTLLITHMYLMIQNLSTIEHMKIEKEIGKENLNLNQVLINQRRKICLKRKILKQLDLEWGHHCREGNPWWINPKFNFEMVMGKFKFGWIFPISAKPNLDTGLNYTLNPRYSNDGIWRKRNEWPIEYQ</sequence>
<feature type="transmembrane region" description="Helical" evidence="11">
    <location>
        <begin position="75"/>
        <end position="96"/>
    </location>
</feature>
<keyword evidence="6" id="KW-0564">Palmitate</keyword>
<evidence type="ECO:0000256" key="2">
    <source>
        <dbReference type="ARBA" id="ARBA00022679"/>
    </source>
</evidence>
<keyword evidence="2 11" id="KW-0808">Transferase</keyword>
<feature type="transmembrane region" description="Helical" evidence="11">
    <location>
        <begin position="415"/>
        <end position="440"/>
    </location>
</feature>
<feature type="transmembrane region" description="Helical" evidence="11">
    <location>
        <begin position="38"/>
        <end position="63"/>
    </location>
</feature>
<keyword evidence="3 11" id="KW-0812">Transmembrane</keyword>
<dbReference type="PROSITE" id="PS50216">
    <property type="entry name" value="DHHC"/>
    <property type="match status" value="1"/>
</dbReference>
<reference evidence="14" key="1">
    <citation type="submission" date="2013-11" db="EMBL/GenBank/DDBJ databases">
        <title>Genome sequence of the fusiform rust pathogen reveals effectors for host alternation and coevolution with pine.</title>
        <authorList>
            <consortium name="DOE Joint Genome Institute"/>
            <person name="Smith K."/>
            <person name="Pendleton A."/>
            <person name="Kubisiak T."/>
            <person name="Anderson C."/>
            <person name="Salamov A."/>
            <person name="Aerts A."/>
            <person name="Riley R."/>
            <person name="Clum A."/>
            <person name="Lindquist E."/>
            <person name="Ence D."/>
            <person name="Campbell M."/>
            <person name="Kronenberg Z."/>
            <person name="Feau N."/>
            <person name="Dhillon B."/>
            <person name="Hamelin R."/>
            <person name="Burleigh J."/>
            <person name="Smith J."/>
            <person name="Yandell M."/>
            <person name="Nelson C."/>
            <person name="Grigoriev I."/>
            <person name="Davis J."/>
        </authorList>
    </citation>
    <scope>NUCLEOTIDE SEQUENCE</scope>
    <source>
        <strain evidence="14">G11</strain>
    </source>
</reference>
<comment type="catalytic activity">
    <reaction evidence="10 11">
        <text>L-cysteinyl-[protein] + hexadecanoyl-CoA = S-hexadecanoyl-L-cysteinyl-[protein] + CoA</text>
        <dbReference type="Rhea" id="RHEA:36683"/>
        <dbReference type="Rhea" id="RHEA-COMP:10131"/>
        <dbReference type="Rhea" id="RHEA-COMP:11032"/>
        <dbReference type="ChEBI" id="CHEBI:29950"/>
        <dbReference type="ChEBI" id="CHEBI:57287"/>
        <dbReference type="ChEBI" id="CHEBI:57379"/>
        <dbReference type="ChEBI" id="CHEBI:74151"/>
        <dbReference type="EC" id="2.3.1.225"/>
    </reaction>
</comment>